<dbReference type="PANTHER" id="PTHR46586:SF3">
    <property type="entry name" value="ANKYRIN REPEAT-CONTAINING PROTEIN"/>
    <property type="match status" value="1"/>
</dbReference>
<dbReference type="PANTHER" id="PTHR46586">
    <property type="entry name" value="ANKYRIN REPEAT-CONTAINING PROTEIN"/>
    <property type="match status" value="1"/>
</dbReference>
<protein>
    <submittedName>
        <fullName evidence="1">Uncharacterized protein</fullName>
    </submittedName>
</protein>
<dbReference type="InParanoid" id="M4B8F9"/>
<evidence type="ECO:0000313" key="2">
    <source>
        <dbReference type="Proteomes" id="UP000011713"/>
    </source>
</evidence>
<dbReference type="InterPro" id="IPR036770">
    <property type="entry name" value="Ankyrin_rpt-contain_sf"/>
</dbReference>
<dbReference type="Pfam" id="PF12796">
    <property type="entry name" value="Ank_2"/>
    <property type="match status" value="1"/>
</dbReference>
<accession>M4B8F9</accession>
<evidence type="ECO:0000313" key="1">
    <source>
        <dbReference type="EnsemblProtists" id="HpaP802565"/>
    </source>
</evidence>
<dbReference type="VEuPathDB" id="FungiDB:HpaG802565"/>
<dbReference type="EnsemblProtists" id="HpaT802565">
    <property type="protein sequence ID" value="HpaP802565"/>
    <property type="gene ID" value="HpaG802565"/>
</dbReference>
<dbReference type="EMBL" id="JH597989">
    <property type="status" value="NOT_ANNOTATED_CDS"/>
    <property type="molecule type" value="Genomic_DNA"/>
</dbReference>
<dbReference type="HOGENOM" id="CLU_014745_0_2_1"/>
<dbReference type="Gene3D" id="1.25.40.20">
    <property type="entry name" value="Ankyrin repeat-containing domain"/>
    <property type="match status" value="2"/>
</dbReference>
<reference evidence="2" key="1">
    <citation type="journal article" date="2010" name="Science">
        <title>Signatures of adaptation to obligate biotrophy in the Hyaloperonospora arabidopsidis genome.</title>
        <authorList>
            <person name="Baxter L."/>
            <person name="Tripathy S."/>
            <person name="Ishaque N."/>
            <person name="Boot N."/>
            <person name="Cabral A."/>
            <person name="Kemen E."/>
            <person name="Thines M."/>
            <person name="Ah-Fong A."/>
            <person name="Anderson R."/>
            <person name="Badejoko W."/>
            <person name="Bittner-Eddy P."/>
            <person name="Boore J.L."/>
            <person name="Chibucos M.C."/>
            <person name="Coates M."/>
            <person name="Dehal P."/>
            <person name="Delehaunty K."/>
            <person name="Dong S."/>
            <person name="Downton P."/>
            <person name="Dumas B."/>
            <person name="Fabro G."/>
            <person name="Fronick C."/>
            <person name="Fuerstenberg S.I."/>
            <person name="Fulton L."/>
            <person name="Gaulin E."/>
            <person name="Govers F."/>
            <person name="Hughes L."/>
            <person name="Humphray S."/>
            <person name="Jiang R.H."/>
            <person name="Judelson H."/>
            <person name="Kamoun S."/>
            <person name="Kyung K."/>
            <person name="Meijer H."/>
            <person name="Minx P."/>
            <person name="Morris P."/>
            <person name="Nelson J."/>
            <person name="Phuntumart V."/>
            <person name="Qutob D."/>
            <person name="Rehmany A."/>
            <person name="Rougon-Cardoso A."/>
            <person name="Ryden P."/>
            <person name="Torto-Alalibo T."/>
            <person name="Studholme D."/>
            <person name="Wang Y."/>
            <person name="Win J."/>
            <person name="Wood J."/>
            <person name="Clifton S.W."/>
            <person name="Rogers J."/>
            <person name="Van den Ackerveken G."/>
            <person name="Jones J.D."/>
            <person name="McDowell J.M."/>
            <person name="Beynon J."/>
            <person name="Tyler B.M."/>
        </authorList>
    </citation>
    <scope>NUCLEOTIDE SEQUENCE [LARGE SCALE GENOMIC DNA]</scope>
    <source>
        <strain evidence="2">Emoy2</strain>
    </source>
</reference>
<dbReference type="InterPro" id="IPR002110">
    <property type="entry name" value="Ankyrin_rpt"/>
</dbReference>
<sequence>MAHEAAAFGSLEIIKWLHERFDVVLVDALKTAAVHNEWTVVQWIIDHGDRADLDAALCFNCLYTSAARFGNLDILQLLFDRSLPRDPVFVFESAILGGHLHIVKWLHEEKGITNAVAGYIDAARRDQLDMLKYLFEKEVIATPYLFPISAAAEAGFLEVVQWLHLHTKTECTERAMDAAAGQGHLHIVQWLHENRTEGCTRRAMDRAASNGHLDVVMWLYENRTEGCSRKTIEGAAWFEYSDALTWLFEN</sequence>
<dbReference type="OMA" id="QWIHEHT"/>
<dbReference type="AlphaFoldDB" id="M4B8F9"/>
<keyword evidence="2" id="KW-1185">Reference proteome</keyword>
<dbReference type="InterPro" id="IPR052050">
    <property type="entry name" value="SecEffector_AnkRepeat"/>
</dbReference>
<proteinExistence type="predicted"/>
<organism evidence="1 2">
    <name type="scientific">Hyaloperonospora arabidopsidis (strain Emoy2)</name>
    <name type="common">Downy mildew agent</name>
    <name type="synonym">Peronospora arabidopsidis</name>
    <dbReference type="NCBI Taxonomy" id="559515"/>
    <lineage>
        <taxon>Eukaryota</taxon>
        <taxon>Sar</taxon>
        <taxon>Stramenopiles</taxon>
        <taxon>Oomycota</taxon>
        <taxon>Peronosporomycetes</taxon>
        <taxon>Peronosporales</taxon>
        <taxon>Peronosporaceae</taxon>
        <taxon>Hyaloperonospora</taxon>
    </lineage>
</organism>
<reference evidence="1" key="2">
    <citation type="submission" date="2015-06" db="UniProtKB">
        <authorList>
            <consortium name="EnsemblProtists"/>
        </authorList>
    </citation>
    <scope>IDENTIFICATION</scope>
    <source>
        <strain evidence="1">Emoy2</strain>
    </source>
</reference>
<name>M4B8F9_HYAAE</name>
<dbReference type="SUPFAM" id="SSF48403">
    <property type="entry name" value="Ankyrin repeat"/>
    <property type="match status" value="1"/>
</dbReference>
<dbReference type="Proteomes" id="UP000011713">
    <property type="component" value="Unassembled WGS sequence"/>
</dbReference>